<feature type="region of interest" description="Disordered" evidence="1">
    <location>
        <begin position="1"/>
        <end position="23"/>
    </location>
</feature>
<evidence type="ECO:0000256" key="1">
    <source>
        <dbReference type="SAM" id="MobiDB-lite"/>
    </source>
</evidence>
<organism evidence="2 3">
    <name type="scientific">Knufia fluminis</name>
    <dbReference type="NCBI Taxonomy" id="191047"/>
    <lineage>
        <taxon>Eukaryota</taxon>
        <taxon>Fungi</taxon>
        <taxon>Dikarya</taxon>
        <taxon>Ascomycota</taxon>
        <taxon>Pezizomycotina</taxon>
        <taxon>Eurotiomycetes</taxon>
        <taxon>Chaetothyriomycetidae</taxon>
        <taxon>Chaetothyriales</taxon>
        <taxon>Trichomeriaceae</taxon>
        <taxon>Knufia</taxon>
    </lineage>
</organism>
<feature type="compositionally biased region" description="Polar residues" evidence="1">
    <location>
        <begin position="1"/>
        <end position="21"/>
    </location>
</feature>
<dbReference type="Proteomes" id="UP001316803">
    <property type="component" value="Unassembled WGS sequence"/>
</dbReference>
<sequence length="155" mass="17359">MSASQKAFNKQRPSTSTNQAGPSEDCTKLLNHLKTRDRLKLKLETTIEVCNNIADMTVSDFSAKSLTSFCRYESKAMLELLQHNFDTIKQVSEFDFTYDYAKGFRKAIISATQRNNVAVMKGLEEIVESLCKSGLGDVGKEITEKFEGVMKANNV</sequence>
<comment type="caution">
    <text evidence="2">The sequence shown here is derived from an EMBL/GenBank/DDBJ whole genome shotgun (WGS) entry which is preliminary data.</text>
</comment>
<gene>
    <name evidence="2" type="ORF">OHC33_002804</name>
</gene>
<keyword evidence="3" id="KW-1185">Reference proteome</keyword>
<name>A0AAN8EI58_9EURO</name>
<accession>A0AAN8EI58</accession>
<dbReference type="AlphaFoldDB" id="A0AAN8EI58"/>
<protein>
    <submittedName>
        <fullName evidence="2">Uncharacterized protein</fullName>
    </submittedName>
</protein>
<dbReference type="EMBL" id="JAKLMC020000005">
    <property type="protein sequence ID" value="KAK5956229.1"/>
    <property type="molecule type" value="Genomic_DNA"/>
</dbReference>
<evidence type="ECO:0000313" key="2">
    <source>
        <dbReference type="EMBL" id="KAK5956229.1"/>
    </source>
</evidence>
<reference evidence="2 3" key="1">
    <citation type="submission" date="2022-12" db="EMBL/GenBank/DDBJ databases">
        <title>Genomic features and morphological characterization of a novel Knufia sp. strain isolated from spacecraft assembly facility.</title>
        <authorList>
            <person name="Teixeira M."/>
            <person name="Chander A.M."/>
            <person name="Stajich J.E."/>
            <person name="Venkateswaran K."/>
        </authorList>
    </citation>
    <scope>NUCLEOTIDE SEQUENCE [LARGE SCALE GENOMIC DNA]</scope>
    <source>
        <strain evidence="2 3">FJI-L2-BK-P2</strain>
    </source>
</reference>
<evidence type="ECO:0000313" key="3">
    <source>
        <dbReference type="Proteomes" id="UP001316803"/>
    </source>
</evidence>
<proteinExistence type="predicted"/>